<dbReference type="KEGG" id="tpi:TREPR_1123"/>
<accession>F5YH82</accession>
<keyword evidence="5 10" id="KW-0812">Transmembrane</keyword>
<evidence type="ECO:0000256" key="6">
    <source>
        <dbReference type="ARBA" id="ARBA00022970"/>
    </source>
</evidence>
<sequence length="299" mass="31245">METGVIFLQQLLNGVSLGSIYALIALGYTMVYGIVLLINFAHGDILMVGAYAGYFVLSKFGVSPLTLAAAFLFAMTLCGCLGVFIERFAYRPLRGAPRLNSLITAIAVSLILQNGARVLPFIGPNPRQFPQPPVVNISLGIISISNIQIIVILSSAALMLGLNYIVNYTRRGKAMQAVSFDLQASSLMGIPVNGTISFTFALGSVLAAAGGILFACAYPQVSPTMGTMPGLKAFVAAVLGGIGSVPGAMLGGFILGIAETMTKGFISSQYADAISFSILIVILLVKPSGILGKKARVKV</sequence>
<organism evidence="11 12">
    <name type="scientific">Treponema primitia (strain ATCC BAA-887 / DSM 12427 / ZAS-2)</name>
    <dbReference type="NCBI Taxonomy" id="545694"/>
    <lineage>
        <taxon>Bacteria</taxon>
        <taxon>Pseudomonadati</taxon>
        <taxon>Spirochaetota</taxon>
        <taxon>Spirochaetia</taxon>
        <taxon>Spirochaetales</taxon>
        <taxon>Treponemataceae</taxon>
        <taxon>Treponema</taxon>
    </lineage>
</organism>
<dbReference type="PANTHER" id="PTHR11795:SF371">
    <property type="entry name" value="HIGH-AFFINITY BRANCHED-CHAIN AMINO ACID TRANSPORT SYSTEM PERMEASE PROTEIN LIVH"/>
    <property type="match status" value="1"/>
</dbReference>
<dbReference type="PANTHER" id="PTHR11795">
    <property type="entry name" value="BRANCHED-CHAIN AMINO ACID TRANSPORT SYSTEM PERMEASE PROTEIN LIVH"/>
    <property type="match status" value="1"/>
</dbReference>
<feature type="transmembrane region" description="Helical" evidence="10">
    <location>
        <begin position="142"/>
        <end position="166"/>
    </location>
</feature>
<dbReference type="InterPro" id="IPR001851">
    <property type="entry name" value="ABC_transp_permease"/>
</dbReference>
<dbReference type="Pfam" id="PF02653">
    <property type="entry name" value="BPD_transp_2"/>
    <property type="match status" value="1"/>
</dbReference>
<dbReference type="GO" id="GO:0015188">
    <property type="term" value="F:L-isoleucine transmembrane transporter activity"/>
    <property type="evidence" value="ECO:0007669"/>
    <property type="project" value="TreeGrafter"/>
</dbReference>
<evidence type="ECO:0000256" key="8">
    <source>
        <dbReference type="ARBA" id="ARBA00023136"/>
    </source>
</evidence>
<feature type="transmembrane region" description="Helical" evidence="10">
    <location>
        <begin position="198"/>
        <end position="221"/>
    </location>
</feature>
<reference evidence="12" key="1">
    <citation type="submission" date="2009-12" db="EMBL/GenBank/DDBJ databases">
        <title>Complete sequence of Treponema primitia strain ZAS-2.</title>
        <authorList>
            <person name="Tetu S.G."/>
            <person name="Matson E."/>
            <person name="Ren Q."/>
            <person name="Seshadri R."/>
            <person name="Elbourne L."/>
            <person name="Hassan K.A."/>
            <person name="Durkin A."/>
            <person name="Radune D."/>
            <person name="Mohamoud Y."/>
            <person name="Shay R."/>
            <person name="Jin S."/>
            <person name="Zhang X."/>
            <person name="Lucey K."/>
            <person name="Ballor N.R."/>
            <person name="Ottesen E."/>
            <person name="Rosenthal R."/>
            <person name="Allen A."/>
            <person name="Leadbetter J.R."/>
            <person name="Paulsen I.T."/>
        </authorList>
    </citation>
    <scope>NUCLEOTIDE SEQUENCE [LARGE SCALE GENOMIC DNA]</scope>
    <source>
        <strain evidence="12">ATCC BAA-887 / DSM 12427 / ZAS-2</strain>
    </source>
</reference>
<dbReference type="GO" id="GO:0005886">
    <property type="term" value="C:plasma membrane"/>
    <property type="evidence" value="ECO:0007669"/>
    <property type="project" value="UniProtKB-SubCell"/>
</dbReference>
<dbReference type="HOGENOM" id="CLU_039929_3_0_12"/>
<dbReference type="AlphaFoldDB" id="F5YH82"/>
<keyword evidence="8 10" id="KW-0472">Membrane</keyword>
<comment type="subcellular location">
    <subcellularLocation>
        <location evidence="1">Cell membrane</location>
        <topology evidence="1">Multi-pass membrane protein</topology>
    </subcellularLocation>
</comment>
<keyword evidence="7 10" id="KW-1133">Transmembrane helix</keyword>
<proteinExistence type="inferred from homology"/>
<name>F5YH82_TREPZ</name>
<evidence type="ECO:0000256" key="3">
    <source>
        <dbReference type="ARBA" id="ARBA00022475"/>
    </source>
</evidence>
<dbReference type="CDD" id="cd06582">
    <property type="entry name" value="TM_PBP1_LivH_like"/>
    <property type="match status" value="1"/>
</dbReference>
<dbReference type="Proteomes" id="UP000009223">
    <property type="component" value="Chromosome"/>
</dbReference>
<dbReference type="EMBL" id="CP001843">
    <property type="protein sequence ID" value="AEF86348.1"/>
    <property type="molecule type" value="Genomic_DNA"/>
</dbReference>
<evidence type="ECO:0000256" key="5">
    <source>
        <dbReference type="ARBA" id="ARBA00022692"/>
    </source>
</evidence>
<dbReference type="GO" id="GO:0005304">
    <property type="term" value="F:L-valine transmembrane transporter activity"/>
    <property type="evidence" value="ECO:0007669"/>
    <property type="project" value="TreeGrafter"/>
</dbReference>
<dbReference type="GO" id="GO:1903806">
    <property type="term" value="P:L-isoleucine import across plasma membrane"/>
    <property type="evidence" value="ECO:0007669"/>
    <property type="project" value="TreeGrafter"/>
</dbReference>
<protein>
    <submittedName>
        <fullName evidence="11">Inner-membrane translocator</fullName>
    </submittedName>
</protein>
<evidence type="ECO:0000313" key="11">
    <source>
        <dbReference type="EMBL" id="AEF86348.1"/>
    </source>
</evidence>
<dbReference type="RefSeq" id="WP_015708949.1">
    <property type="nucleotide sequence ID" value="NC_015578.1"/>
</dbReference>
<dbReference type="GO" id="GO:0015190">
    <property type="term" value="F:L-leucine transmembrane transporter activity"/>
    <property type="evidence" value="ECO:0007669"/>
    <property type="project" value="TreeGrafter"/>
</dbReference>
<feature type="transmembrane region" description="Helical" evidence="10">
    <location>
        <begin position="45"/>
        <end position="62"/>
    </location>
</feature>
<gene>
    <name evidence="11" type="ordered locus">TREPR_1123</name>
</gene>
<comment type="similarity">
    <text evidence="9">Belongs to the binding-protein-dependent transport system permease family. LivHM subfamily.</text>
</comment>
<dbReference type="eggNOG" id="COG0559">
    <property type="taxonomic scope" value="Bacteria"/>
</dbReference>
<keyword evidence="12" id="KW-1185">Reference proteome</keyword>
<feature type="transmembrane region" description="Helical" evidence="10">
    <location>
        <begin position="233"/>
        <end position="258"/>
    </location>
</feature>
<keyword evidence="6" id="KW-0029">Amino-acid transport</keyword>
<evidence type="ECO:0000313" key="12">
    <source>
        <dbReference type="Proteomes" id="UP000009223"/>
    </source>
</evidence>
<keyword evidence="2" id="KW-0813">Transport</keyword>
<keyword evidence="4" id="KW-0997">Cell inner membrane</keyword>
<dbReference type="STRING" id="545694.TREPR_1123"/>
<dbReference type="OrthoDB" id="9807115at2"/>
<feature type="transmembrane region" description="Helical" evidence="10">
    <location>
        <begin position="102"/>
        <end position="122"/>
    </location>
</feature>
<dbReference type="GO" id="GO:0042941">
    <property type="term" value="P:D-alanine transmembrane transport"/>
    <property type="evidence" value="ECO:0007669"/>
    <property type="project" value="TreeGrafter"/>
</dbReference>
<evidence type="ECO:0000256" key="10">
    <source>
        <dbReference type="SAM" id="Phobius"/>
    </source>
</evidence>
<feature type="transmembrane region" description="Helical" evidence="10">
    <location>
        <begin position="68"/>
        <end position="90"/>
    </location>
</feature>
<evidence type="ECO:0000256" key="7">
    <source>
        <dbReference type="ARBA" id="ARBA00022989"/>
    </source>
</evidence>
<dbReference type="GO" id="GO:0015808">
    <property type="term" value="P:L-alanine transport"/>
    <property type="evidence" value="ECO:0007669"/>
    <property type="project" value="TreeGrafter"/>
</dbReference>
<evidence type="ECO:0000256" key="4">
    <source>
        <dbReference type="ARBA" id="ARBA00022519"/>
    </source>
</evidence>
<keyword evidence="3" id="KW-1003">Cell membrane</keyword>
<evidence type="ECO:0000256" key="1">
    <source>
        <dbReference type="ARBA" id="ARBA00004651"/>
    </source>
</evidence>
<dbReference type="InterPro" id="IPR052157">
    <property type="entry name" value="BCAA_transport_permease"/>
</dbReference>
<dbReference type="GO" id="GO:0015192">
    <property type="term" value="F:L-phenylalanine transmembrane transporter activity"/>
    <property type="evidence" value="ECO:0007669"/>
    <property type="project" value="TreeGrafter"/>
</dbReference>
<reference evidence="11 12" key="2">
    <citation type="journal article" date="2011" name="ISME J.">
        <title>RNA-seq reveals cooperative metabolic interactions between two termite-gut spirochete species in co-culture.</title>
        <authorList>
            <person name="Rosenthal A.Z."/>
            <person name="Matson E.G."/>
            <person name="Eldar A."/>
            <person name="Leadbetter J.R."/>
        </authorList>
    </citation>
    <scope>NUCLEOTIDE SEQUENCE [LARGE SCALE GENOMIC DNA]</scope>
    <source>
        <strain evidence="12">ATCC BAA-887 / DSM 12427 / ZAS-2</strain>
    </source>
</reference>
<evidence type="ECO:0000256" key="2">
    <source>
        <dbReference type="ARBA" id="ARBA00022448"/>
    </source>
</evidence>
<evidence type="ECO:0000256" key="9">
    <source>
        <dbReference type="ARBA" id="ARBA00037998"/>
    </source>
</evidence>